<protein>
    <recommendedName>
        <fullName evidence="2">DUF7704 domain-containing protein</fullName>
    </recommendedName>
</protein>
<feature type="transmembrane region" description="Helical" evidence="1">
    <location>
        <begin position="112"/>
        <end position="131"/>
    </location>
</feature>
<dbReference type="InterPro" id="IPR056121">
    <property type="entry name" value="DUF7704"/>
</dbReference>
<dbReference type="PANTHER" id="PTHR37019:SF1">
    <property type="entry name" value="EXPERA DOMAIN-CONTAINING PROTEIN"/>
    <property type="match status" value="1"/>
</dbReference>
<organism evidence="3 4">
    <name type="scientific">Aspergillus calidoustus</name>
    <dbReference type="NCBI Taxonomy" id="454130"/>
    <lineage>
        <taxon>Eukaryota</taxon>
        <taxon>Fungi</taxon>
        <taxon>Dikarya</taxon>
        <taxon>Ascomycota</taxon>
        <taxon>Pezizomycotina</taxon>
        <taxon>Eurotiomycetes</taxon>
        <taxon>Eurotiomycetidae</taxon>
        <taxon>Eurotiales</taxon>
        <taxon>Aspergillaceae</taxon>
        <taxon>Aspergillus</taxon>
        <taxon>Aspergillus subgen. Nidulantes</taxon>
    </lineage>
</organism>
<keyword evidence="4" id="KW-1185">Reference proteome</keyword>
<evidence type="ECO:0000256" key="1">
    <source>
        <dbReference type="SAM" id="Phobius"/>
    </source>
</evidence>
<dbReference type="OMA" id="MFRWQDW"/>
<dbReference type="Pfam" id="PF24803">
    <property type="entry name" value="DUF7704"/>
    <property type="match status" value="1"/>
</dbReference>
<accession>A0A0U5HAI2</accession>
<proteinExistence type="predicted"/>
<keyword evidence="1" id="KW-1133">Transmembrane helix</keyword>
<dbReference type="PANTHER" id="PTHR37019">
    <property type="entry name" value="CHROMOSOME 1, WHOLE GENOME SHOTGUN SEQUENCE"/>
    <property type="match status" value="1"/>
</dbReference>
<sequence length="211" mass="23389">MRPPAPGHADISTSESGPQNPLYIYVFVPRLAFSFARVASAPSLATPNFGLQEPTTKMPSHANIPLFYRIALLWYEPLASGLGAYLVLFEPDKYLNSFVPPSYASRSHTDDILLNQLAAAFVYVSLSQGVLLRYTNDITIWKIVNACLLGWDFILLYSIWFGLDKQGRLGLAEIRGDDWGVIGATFGMTLIRSALCLGVGFQKEKVRGKRQ</sequence>
<name>A0A0U5HAI2_ASPCI</name>
<dbReference type="AlphaFoldDB" id="A0A0U5HAI2"/>
<keyword evidence="1" id="KW-0472">Membrane</keyword>
<keyword evidence="1" id="KW-0812">Transmembrane</keyword>
<gene>
    <name evidence="3" type="ORF">ASPCAL14291</name>
</gene>
<feature type="transmembrane region" description="Helical" evidence="1">
    <location>
        <begin position="143"/>
        <end position="161"/>
    </location>
</feature>
<feature type="transmembrane region" description="Helical" evidence="1">
    <location>
        <begin position="181"/>
        <end position="201"/>
    </location>
</feature>
<feature type="transmembrane region" description="Helical" evidence="1">
    <location>
        <begin position="66"/>
        <end position="88"/>
    </location>
</feature>
<evidence type="ECO:0000313" key="4">
    <source>
        <dbReference type="Proteomes" id="UP000054771"/>
    </source>
</evidence>
<evidence type="ECO:0000313" key="3">
    <source>
        <dbReference type="EMBL" id="CEL11188.1"/>
    </source>
</evidence>
<reference evidence="4" key="1">
    <citation type="journal article" date="2016" name="Genome Announc.">
        <title>Draft genome sequences of fungus Aspergillus calidoustus.</title>
        <authorList>
            <person name="Horn F."/>
            <person name="Linde J."/>
            <person name="Mattern D.J."/>
            <person name="Walther G."/>
            <person name="Guthke R."/>
            <person name="Scherlach K."/>
            <person name="Martin K."/>
            <person name="Brakhage A.A."/>
            <person name="Petzke L."/>
            <person name="Valiante V."/>
        </authorList>
    </citation>
    <scope>NUCLEOTIDE SEQUENCE [LARGE SCALE GENOMIC DNA]</scope>
    <source>
        <strain evidence="4">SF006504</strain>
    </source>
</reference>
<feature type="domain" description="DUF7704" evidence="2">
    <location>
        <begin position="63"/>
        <end position="199"/>
    </location>
</feature>
<dbReference type="EMBL" id="CDMC01000023">
    <property type="protein sequence ID" value="CEL11188.1"/>
    <property type="molecule type" value="Genomic_DNA"/>
</dbReference>
<evidence type="ECO:0000259" key="2">
    <source>
        <dbReference type="Pfam" id="PF24803"/>
    </source>
</evidence>
<dbReference type="Proteomes" id="UP000054771">
    <property type="component" value="Unassembled WGS sequence"/>
</dbReference>
<dbReference type="OrthoDB" id="2937326at2759"/>